<dbReference type="Proteomes" id="UP000635606">
    <property type="component" value="Unassembled WGS sequence"/>
</dbReference>
<protein>
    <recommendedName>
        <fullName evidence="4">HTH araC/xylS-type domain-containing protein</fullName>
    </recommendedName>
</protein>
<dbReference type="InterPro" id="IPR018062">
    <property type="entry name" value="HTH_AraC-typ_CS"/>
</dbReference>
<dbReference type="EMBL" id="BOPH01000034">
    <property type="protein sequence ID" value="GIJ67911.1"/>
    <property type="molecule type" value="Genomic_DNA"/>
</dbReference>
<evidence type="ECO:0000256" key="1">
    <source>
        <dbReference type="ARBA" id="ARBA00023015"/>
    </source>
</evidence>
<keyword evidence="6" id="KW-1185">Reference proteome</keyword>
<dbReference type="Pfam" id="PF12833">
    <property type="entry name" value="HTH_18"/>
    <property type="match status" value="1"/>
</dbReference>
<dbReference type="GO" id="GO:0003700">
    <property type="term" value="F:DNA-binding transcription factor activity"/>
    <property type="evidence" value="ECO:0007669"/>
    <property type="project" value="InterPro"/>
</dbReference>
<dbReference type="InterPro" id="IPR018060">
    <property type="entry name" value="HTH_AraC"/>
</dbReference>
<evidence type="ECO:0000313" key="5">
    <source>
        <dbReference type="EMBL" id="GIJ67911.1"/>
    </source>
</evidence>
<dbReference type="AlphaFoldDB" id="A0A8J3ZUX5"/>
<proteinExistence type="predicted"/>
<evidence type="ECO:0000256" key="3">
    <source>
        <dbReference type="ARBA" id="ARBA00023163"/>
    </source>
</evidence>
<gene>
    <name evidence="5" type="ORF">Voc01_028280</name>
</gene>
<dbReference type="GO" id="GO:0043565">
    <property type="term" value="F:sequence-specific DNA binding"/>
    <property type="evidence" value="ECO:0007669"/>
    <property type="project" value="InterPro"/>
</dbReference>
<sequence>MVRHFTLTDAEPSSWIDVLDEAARTCSVPFRARPADGARAVRFEHLDRYFGTMNVTRTRLDNFYGFRSASLARRDDRPRLILTISSGPYAIEQNDRFDRRVSGSMVPYWSGDALRLRADEPVKAWSVTVAMDEIGLPYLYLRDVIVRSIRHSPLGSMVARFVTDLADLPELSPAQAASMANPTIDLLRALLTTAGGDELLSRQPLSQTLGTRIMMYLSAHVADPDLNADLLAAHFGISKRYLYTVLARMNVVLGDWVRTERLRRAARTLSNPANSLVSVAAIARMSGFPDHSSFSRAFKQRFGCTPSEWRRLAASERTTELTPITLTEIAQKGSEARD</sequence>
<keyword evidence="2" id="KW-0238">DNA-binding</keyword>
<keyword evidence="1" id="KW-0805">Transcription regulation</keyword>
<keyword evidence="3" id="KW-0804">Transcription</keyword>
<feature type="domain" description="HTH araC/xylS-type" evidence="4">
    <location>
        <begin position="211"/>
        <end position="312"/>
    </location>
</feature>
<dbReference type="InterPro" id="IPR009057">
    <property type="entry name" value="Homeodomain-like_sf"/>
</dbReference>
<comment type="caution">
    <text evidence="5">The sequence shown here is derived from an EMBL/GenBank/DDBJ whole genome shotgun (WGS) entry which is preliminary data.</text>
</comment>
<evidence type="ECO:0000256" key="2">
    <source>
        <dbReference type="ARBA" id="ARBA00023125"/>
    </source>
</evidence>
<dbReference type="PANTHER" id="PTHR43280">
    <property type="entry name" value="ARAC-FAMILY TRANSCRIPTIONAL REGULATOR"/>
    <property type="match status" value="1"/>
</dbReference>
<dbReference type="PROSITE" id="PS00041">
    <property type="entry name" value="HTH_ARAC_FAMILY_1"/>
    <property type="match status" value="1"/>
</dbReference>
<name>A0A8J3ZUX5_9ACTN</name>
<organism evidence="5 6">
    <name type="scientific">Virgisporangium ochraceum</name>
    <dbReference type="NCBI Taxonomy" id="65505"/>
    <lineage>
        <taxon>Bacteria</taxon>
        <taxon>Bacillati</taxon>
        <taxon>Actinomycetota</taxon>
        <taxon>Actinomycetes</taxon>
        <taxon>Micromonosporales</taxon>
        <taxon>Micromonosporaceae</taxon>
        <taxon>Virgisporangium</taxon>
    </lineage>
</organism>
<evidence type="ECO:0000259" key="4">
    <source>
        <dbReference type="PROSITE" id="PS01124"/>
    </source>
</evidence>
<dbReference type="PANTHER" id="PTHR43280:SF31">
    <property type="entry name" value="TRANSCRIPTIONAL REGULATORY PROTEIN"/>
    <property type="match status" value="1"/>
</dbReference>
<dbReference type="Gene3D" id="1.10.10.60">
    <property type="entry name" value="Homeodomain-like"/>
    <property type="match status" value="1"/>
</dbReference>
<accession>A0A8J3ZUX5</accession>
<evidence type="ECO:0000313" key="6">
    <source>
        <dbReference type="Proteomes" id="UP000635606"/>
    </source>
</evidence>
<dbReference type="InterPro" id="IPR020449">
    <property type="entry name" value="Tscrpt_reg_AraC-type_HTH"/>
</dbReference>
<dbReference type="SUPFAM" id="SSF46689">
    <property type="entry name" value="Homeodomain-like"/>
    <property type="match status" value="1"/>
</dbReference>
<reference evidence="5" key="1">
    <citation type="submission" date="2021-01" db="EMBL/GenBank/DDBJ databases">
        <title>Whole genome shotgun sequence of Virgisporangium ochraceum NBRC 16418.</title>
        <authorList>
            <person name="Komaki H."/>
            <person name="Tamura T."/>
        </authorList>
    </citation>
    <scope>NUCLEOTIDE SEQUENCE</scope>
    <source>
        <strain evidence="5">NBRC 16418</strain>
    </source>
</reference>
<dbReference type="PRINTS" id="PR00032">
    <property type="entry name" value="HTHARAC"/>
</dbReference>
<dbReference type="PROSITE" id="PS01124">
    <property type="entry name" value="HTH_ARAC_FAMILY_2"/>
    <property type="match status" value="1"/>
</dbReference>
<dbReference type="SMART" id="SM00342">
    <property type="entry name" value="HTH_ARAC"/>
    <property type="match status" value="1"/>
</dbReference>